<feature type="transmembrane region" description="Helical" evidence="7">
    <location>
        <begin position="252"/>
        <end position="273"/>
    </location>
</feature>
<sequence length="390" mass="43265">MRTIITLGSIFFAVLLSMMMRSMQLGSYDMMIDNSVRFYSGYLQVHDSAYWENKSINRMMENTASLRETIETTAGVESAFTRLETFALSASDELTRPVMVMGITPEAEDHMSGLAEKLTEGVYLKDQSKGVMISEGLSSYLKLGVQDTIVLIGQGYHGVNAAAKYPIEGIIEHPNPQMNKNMVYLPVALAQSFVYAPNRITSYVINVTDRAQLPAIKKHLKNELGGEYEVMDWADLQPELQQMIESDNSGGVVMMLVLYMVIGFGIFGTIMMMTMERFREFGVLVAVGMRKVSLATMITLEALWIGILGVIISFVVGVPILISLHENPIPLQGEAAEAMIKMGVDPVLPFSLNAEVFAMQGILVLLILMGCLLYPYWKIARMKVVEAVHA</sequence>
<evidence type="ECO:0000313" key="10">
    <source>
        <dbReference type="EMBL" id="GAA4822999.1"/>
    </source>
</evidence>
<evidence type="ECO:0000256" key="4">
    <source>
        <dbReference type="ARBA" id="ARBA00022692"/>
    </source>
</evidence>
<feature type="transmembrane region" description="Helical" evidence="7">
    <location>
        <begin position="294"/>
        <end position="322"/>
    </location>
</feature>
<keyword evidence="3" id="KW-1003">Cell membrane</keyword>
<accession>A0ABP9CZL3</accession>
<keyword evidence="4 7" id="KW-0812">Transmembrane</keyword>
<evidence type="ECO:0000256" key="5">
    <source>
        <dbReference type="ARBA" id="ARBA00022989"/>
    </source>
</evidence>
<dbReference type="Pfam" id="PF12704">
    <property type="entry name" value="MacB_PCD"/>
    <property type="match status" value="1"/>
</dbReference>
<evidence type="ECO:0000256" key="3">
    <source>
        <dbReference type="ARBA" id="ARBA00022475"/>
    </source>
</evidence>
<dbReference type="EMBL" id="BAABJX010000009">
    <property type="protein sequence ID" value="GAA4822999.1"/>
    <property type="molecule type" value="Genomic_DNA"/>
</dbReference>
<evidence type="ECO:0000256" key="6">
    <source>
        <dbReference type="ARBA" id="ARBA00023136"/>
    </source>
</evidence>
<protein>
    <submittedName>
        <fullName evidence="10">ABC transporter permease</fullName>
    </submittedName>
</protein>
<dbReference type="InterPro" id="IPR025857">
    <property type="entry name" value="MacB_PCD"/>
</dbReference>
<evidence type="ECO:0000259" key="9">
    <source>
        <dbReference type="Pfam" id="PF12704"/>
    </source>
</evidence>
<proteinExistence type="inferred from homology"/>
<feature type="transmembrane region" description="Helical" evidence="7">
    <location>
        <begin position="357"/>
        <end position="377"/>
    </location>
</feature>
<dbReference type="PANTHER" id="PTHR30489">
    <property type="entry name" value="LIPOPROTEIN-RELEASING SYSTEM TRANSMEMBRANE PROTEIN LOLE"/>
    <property type="match status" value="1"/>
</dbReference>
<evidence type="ECO:0000256" key="1">
    <source>
        <dbReference type="ARBA" id="ARBA00004651"/>
    </source>
</evidence>
<dbReference type="PANTHER" id="PTHR30489:SF0">
    <property type="entry name" value="LIPOPROTEIN-RELEASING SYSTEM TRANSMEMBRANE PROTEIN LOLE"/>
    <property type="match status" value="1"/>
</dbReference>
<dbReference type="Proteomes" id="UP001500298">
    <property type="component" value="Unassembled WGS sequence"/>
</dbReference>
<evidence type="ECO:0000313" key="11">
    <source>
        <dbReference type="Proteomes" id="UP001500298"/>
    </source>
</evidence>
<reference evidence="11" key="1">
    <citation type="journal article" date="2019" name="Int. J. Syst. Evol. Microbiol.">
        <title>The Global Catalogue of Microorganisms (GCM) 10K type strain sequencing project: providing services to taxonomists for standard genome sequencing and annotation.</title>
        <authorList>
            <consortium name="The Broad Institute Genomics Platform"/>
            <consortium name="The Broad Institute Genome Sequencing Center for Infectious Disease"/>
            <person name="Wu L."/>
            <person name="Ma J."/>
        </authorList>
    </citation>
    <scope>NUCLEOTIDE SEQUENCE [LARGE SCALE GENOMIC DNA]</scope>
    <source>
        <strain evidence="11">JCM 18326</strain>
    </source>
</reference>
<feature type="domain" description="ABC3 transporter permease C-terminal" evidence="8">
    <location>
        <begin position="253"/>
        <end position="383"/>
    </location>
</feature>
<gene>
    <name evidence="10" type="ORF">GCM10023331_04260</name>
</gene>
<comment type="subcellular location">
    <subcellularLocation>
        <location evidence="1">Cell membrane</location>
        <topology evidence="1">Multi-pass membrane protein</topology>
    </subcellularLocation>
</comment>
<evidence type="ECO:0000256" key="2">
    <source>
        <dbReference type="ARBA" id="ARBA00005236"/>
    </source>
</evidence>
<dbReference type="InterPro" id="IPR003838">
    <property type="entry name" value="ABC3_permease_C"/>
</dbReference>
<evidence type="ECO:0000256" key="7">
    <source>
        <dbReference type="SAM" id="Phobius"/>
    </source>
</evidence>
<dbReference type="InterPro" id="IPR051447">
    <property type="entry name" value="Lipoprotein-release_system"/>
</dbReference>
<comment type="similarity">
    <text evidence="2">Belongs to the ABC-4 integral membrane protein family. LolC/E subfamily.</text>
</comment>
<dbReference type="Pfam" id="PF02687">
    <property type="entry name" value="FtsX"/>
    <property type="match status" value="1"/>
</dbReference>
<keyword evidence="5 7" id="KW-1133">Transmembrane helix</keyword>
<feature type="domain" description="MacB-like periplasmic core" evidence="9">
    <location>
        <begin position="10"/>
        <end position="222"/>
    </location>
</feature>
<organism evidence="10 11">
    <name type="scientific">Algivirga pacifica</name>
    <dbReference type="NCBI Taxonomy" id="1162670"/>
    <lineage>
        <taxon>Bacteria</taxon>
        <taxon>Pseudomonadati</taxon>
        <taxon>Bacteroidota</taxon>
        <taxon>Cytophagia</taxon>
        <taxon>Cytophagales</taxon>
        <taxon>Flammeovirgaceae</taxon>
        <taxon>Algivirga</taxon>
    </lineage>
</organism>
<keyword evidence="6 7" id="KW-0472">Membrane</keyword>
<comment type="caution">
    <text evidence="10">The sequence shown here is derived from an EMBL/GenBank/DDBJ whole genome shotgun (WGS) entry which is preliminary data.</text>
</comment>
<keyword evidence="11" id="KW-1185">Reference proteome</keyword>
<evidence type="ECO:0000259" key="8">
    <source>
        <dbReference type="Pfam" id="PF02687"/>
    </source>
</evidence>
<name>A0ABP9CZL3_9BACT</name>